<evidence type="ECO:0000313" key="4">
    <source>
        <dbReference type="Proteomes" id="UP000019483"/>
    </source>
</evidence>
<evidence type="ECO:0000256" key="1">
    <source>
        <dbReference type="SAM" id="MobiDB-lite"/>
    </source>
</evidence>
<feature type="compositionally biased region" description="Polar residues" evidence="1">
    <location>
        <begin position="187"/>
        <end position="197"/>
    </location>
</feature>
<feature type="transmembrane region" description="Helical" evidence="2">
    <location>
        <begin position="209"/>
        <end position="230"/>
    </location>
</feature>
<dbReference type="OrthoDB" id="121920at2157"/>
<protein>
    <submittedName>
        <fullName evidence="3">Uncharacterized protein</fullName>
    </submittedName>
</protein>
<feature type="compositionally biased region" description="Acidic residues" evidence="1">
    <location>
        <begin position="166"/>
        <end position="180"/>
    </location>
</feature>
<dbReference type="EMBL" id="AZAJ01000001">
    <property type="protein sequence ID" value="ETA66897.1"/>
    <property type="molecule type" value="Genomic_DNA"/>
</dbReference>
<keyword evidence="4" id="KW-1185">Reference proteome</keyword>
<sequence>MFLKFGIHSFYNTRCLVILMMVVVGMSAIPASADSSTVPSLPLIIEGSVSTGDEAATAGTEITAELDGQVIGSTTVSSDGVYGDQPGTKLVVTCEPADYENIKFYVDGVESGISGADFSTSNPGDTVSLDLSVSASSDSETGSSKSSSSSGTSGNMGTSASSVESGETEDADVNVVDENDNGILESTADNVPVSSGESIPATPKETSTISSVSGIAVAFMVTLVVLLGVMKIKGRK</sequence>
<feature type="compositionally biased region" description="Low complexity" evidence="1">
    <location>
        <begin position="129"/>
        <end position="162"/>
    </location>
</feature>
<proteinExistence type="predicted"/>
<name>W9DT82_METTI</name>
<dbReference type="AlphaFoldDB" id="W9DT82"/>
<keyword evidence="2" id="KW-0812">Transmembrane</keyword>
<gene>
    <name evidence="3" type="ORF">MettiDRAFT_0300</name>
</gene>
<comment type="caution">
    <text evidence="3">The sequence shown here is derived from an EMBL/GenBank/DDBJ whole genome shotgun (WGS) entry which is preliminary data.</text>
</comment>
<dbReference type="Proteomes" id="UP000019483">
    <property type="component" value="Unassembled WGS sequence"/>
</dbReference>
<dbReference type="STRING" id="1090322.MettiDRAFT_0300"/>
<organism evidence="3 4">
    <name type="scientific">Methanolobus tindarius DSM 2278</name>
    <dbReference type="NCBI Taxonomy" id="1090322"/>
    <lineage>
        <taxon>Archaea</taxon>
        <taxon>Methanobacteriati</taxon>
        <taxon>Methanobacteriota</taxon>
        <taxon>Stenosarchaea group</taxon>
        <taxon>Methanomicrobia</taxon>
        <taxon>Methanosarcinales</taxon>
        <taxon>Methanosarcinaceae</taxon>
        <taxon>Methanolobus</taxon>
    </lineage>
</organism>
<evidence type="ECO:0000256" key="2">
    <source>
        <dbReference type="SAM" id="Phobius"/>
    </source>
</evidence>
<reference evidence="3 4" key="1">
    <citation type="submission" date="2013-08" db="EMBL/GenBank/DDBJ databases">
        <authorList>
            <consortium name="DOE Joint Genome Institute"/>
            <person name="Eisen J."/>
            <person name="Huntemann M."/>
            <person name="Han J."/>
            <person name="Chen A."/>
            <person name="Kyrpides N."/>
            <person name="Mavromatis K."/>
            <person name="Markowitz V."/>
            <person name="Palaniappan K."/>
            <person name="Ivanova N."/>
            <person name="Schaumberg A."/>
            <person name="Pati A."/>
            <person name="Liolios K."/>
            <person name="Nordberg H.P."/>
            <person name="Cantor M.N."/>
            <person name="Hua S.X."/>
            <person name="Woyke T."/>
        </authorList>
    </citation>
    <scope>NUCLEOTIDE SEQUENCE [LARGE SCALE GENOMIC DNA]</scope>
    <source>
        <strain evidence="3 4">DSM 2278</strain>
    </source>
</reference>
<keyword evidence="2" id="KW-1133">Transmembrane helix</keyword>
<accession>W9DT82</accession>
<keyword evidence="2" id="KW-0472">Membrane</keyword>
<feature type="region of interest" description="Disordered" evidence="1">
    <location>
        <begin position="129"/>
        <end position="207"/>
    </location>
</feature>
<evidence type="ECO:0000313" key="3">
    <source>
        <dbReference type="EMBL" id="ETA66897.1"/>
    </source>
</evidence>
<dbReference type="RefSeq" id="WP_023844033.1">
    <property type="nucleotide sequence ID" value="NZ_AZAJ01000001.1"/>
</dbReference>